<evidence type="ECO:0000256" key="7">
    <source>
        <dbReference type="SAM" id="MobiDB-lite"/>
    </source>
</evidence>
<feature type="compositionally biased region" description="Polar residues" evidence="7">
    <location>
        <begin position="395"/>
        <end position="405"/>
    </location>
</feature>
<organism evidence="10 11">
    <name type="scientific">Nakaseomyces bracarensis</name>
    <dbReference type="NCBI Taxonomy" id="273131"/>
    <lineage>
        <taxon>Eukaryota</taxon>
        <taxon>Fungi</taxon>
        <taxon>Dikarya</taxon>
        <taxon>Ascomycota</taxon>
        <taxon>Saccharomycotina</taxon>
        <taxon>Saccharomycetes</taxon>
        <taxon>Saccharomycetales</taxon>
        <taxon>Saccharomycetaceae</taxon>
        <taxon>Nakaseomyces</taxon>
    </lineage>
</organism>
<evidence type="ECO:0000259" key="8">
    <source>
        <dbReference type="PROSITE" id="PS50158"/>
    </source>
</evidence>
<dbReference type="Gene3D" id="3.10.20.90">
    <property type="entry name" value="Phosphatidylinositol 3-kinase Catalytic Subunit, Chain A, domain 1"/>
    <property type="match status" value="1"/>
</dbReference>
<dbReference type="SMART" id="SM01180">
    <property type="entry name" value="DWNN"/>
    <property type="match status" value="1"/>
</dbReference>
<dbReference type="Gene3D" id="4.10.60.10">
    <property type="entry name" value="Zinc finger, CCHC-type"/>
    <property type="match status" value="1"/>
</dbReference>
<keyword evidence="3 6" id="KW-0863">Zinc-finger</keyword>
<keyword evidence="11" id="KW-1185">Reference proteome</keyword>
<dbReference type="SUPFAM" id="SSF57756">
    <property type="entry name" value="Retrovirus zinc finger-like domains"/>
    <property type="match status" value="1"/>
</dbReference>
<feature type="domain" description="DWNN" evidence="9">
    <location>
        <begin position="5"/>
        <end position="78"/>
    </location>
</feature>
<dbReference type="Gene3D" id="3.30.40.10">
    <property type="entry name" value="Zinc/RING finger domain, C3HC4 (zinc finger)"/>
    <property type="match status" value="1"/>
</dbReference>
<dbReference type="SUPFAM" id="SSF57850">
    <property type="entry name" value="RING/U-box"/>
    <property type="match status" value="1"/>
</dbReference>
<keyword evidence="5" id="KW-0539">Nucleus</keyword>
<evidence type="ECO:0000256" key="3">
    <source>
        <dbReference type="ARBA" id="ARBA00022771"/>
    </source>
</evidence>
<evidence type="ECO:0000313" key="10">
    <source>
        <dbReference type="EMBL" id="KAL3230553.1"/>
    </source>
</evidence>
<evidence type="ECO:0000259" key="9">
    <source>
        <dbReference type="PROSITE" id="PS51282"/>
    </source>
</evidence>
<dbReference type="InterPro" id="IPR013083">
    <property type="entry name" value="Znf_RING/FYVE/PHD"/>
</dbReference>
<evidence type="ECO:0000256" key="2">
    <source>
        <dbReference type="ARBA" id="ARBA00022723"/>
    </source>
</evidence>
<keyword evidence="2" id="KW-0479">Metal-binding</keyword>
<evidence type="ECO:0000256" key="4">
    <source>
        <dbReference type="ARBA" id="ARBA00022833"/>
    </source>
</evidence>
<feature type="domain" description="CCHC-type" evidence="8">
    <location>
        <begin position="187"/>
        <end position="201"/>
    </location>
</feature>
<feature type="region of interest" description="Disordered" evidence="7">
    <location>
        <begin position="359"/>
        <end position="457"/>
    </location>
</feature>
<dbReference type="InterPro" id="IPR033489">
    <property type="entry name" value="RBBP6"/>
</dbReference>
<keyword evidence="4" id="KW-0862">Zinc</keyword>
<dbReference type="EMBL" id="JBEVYD010000009">
    <property type="protein sequence ID" value="KAL3230553.1"/>
    <property type="molecule type" value="Genomic_DNA"/>
</dbReference>
<sequence>MSSTIFYRFRSQKDTSRVLFDGTGLTVFDLKREIIQDNKLGDGTDFQLRVYNPDTQDEYEDDAQVIPRSTTVIARRSPAAKTFSIHSRHKGGMAAAMGNATRYVTGRPRVFQQQQQQQPQQPKVATDSAVSGMTEEERIASMFATQENQWEQVQQEMSTATPVIHRPNPAGNNSGENDGPPPPGYMCYRCGSRNHWIKNCPTNTDPNFEGKRIRRTTGIPKKFLKSVEINPETMSAEEMAEKKIMVTDEGKFVVQVADEHSWEDYQRKIQNRLIDSNEAIYQPGHFKDLPDELKCSLTGGLLKQPVRTTKCCQKLASKKNIEDALLESDFVCPLCETEDVLLDSLVEDKEAQKNVEEFLETQKAKSEDNKRKQDDPSGNMDSKKQKTDAAEGESENGTGTNSVNASPEKAGGSSSSLPMPPVPPVPFGIPPFPMPFMPFMPPHQNQNQNQNQTQSKK</sequence>
<dbReference type="Pfam" id="PF00098">
    <property type="entry name" value="zf-CCHC"/>
    <property type="match status" value="1"/>
</dbReference>
<dbReference type="PROSITE" id="PS50158">
    <property type="entry name" value="ZF_CCHC"/>
    <property type="match status" value="1"/>
</dbReference>
<protein>
    <submittedName>
        <fullName evidence="10">Protein MPE1</fullName>
    </submittedName>
</protein>
<comment type="caution">
    <text evidence="10">The sequence shown here is derived from an EMBL/GenBank/DDBJ whole genome shotgun (WGS) entry which is preliminary data.</text>
</comment>
<feature type="compositionally biased region" description="Low complexity" evidence="7">
    <location>
        <begin position="442"/>
        <end position="457"/>
    </location>
</feature>
<reference evidence="10 11" key="1">
    <citation type="submission" date="2024-05" db="EMBL/GenBank/DDBJ databases">
        <title>Long read based assembly of the Candida bracarensis genome reveals expanded adhesin content.</title>
        <authorList>
            <person name="Marcet-Houben M."/>
            <person name="Ksiezopolska E."/>
            <person name="Gabaldon T."/>
        </authorList>
    </citation>
    <scope>NUCLEOTIDE SEQUENCE [LARGE SCALE GENOMIC DNA]</scope>
    <source>
        <strain evidence="10 11">CBM6</strain>
    </source>
</reference>
<evidence type="ECO:0000256" key="1">
    <source>
        <dbReference type="ARBA" id="ARBA00004123"/>
    </source>
</evidence>
<dbReference type="InterPro" id="IPR001878">
    <property type="entry name" value="Znf_CCHC"/>
</dbReference>
<dbReference type="PANTHER" id="PTHR15439">
    <property type="entry name" value="RETINOBLASTOMA-BINDING PROTEIN 6"/>
    <property type="match status" value="1"/>
</dbReference>
<name>A0ABR4NQN2_9SACH</name>
<proteinExistence type="predicted"/>
<dbReference type="PROSITE" id="PS51282">
    <property type="entry name" value="DWNN"/>
    <property type="match status" value="1"/>
</dbReference>
<feature type="compositionally biased region" description="Basic and acidic residues" evidence="7">
    <location>
        <begin position="359"/>
        <end position="389"/>
    </location>
</feature>
<accession>A0ABR4NQN2</accession>
<evidence type="ECO:0000256" key="6">
    <source>
        <dbReference type="PROSITE-ProRule" id="PRU00047"/>
    </source>
</evidence>
<dbReference type="Pfam" id="PF04564">
    <property type="entry name" value="U-box"/>
    <property type="match status" value="1"/>
</dbReference>
<comment type="subcellular location">
    <subcellularLocation>
        <location evidence="1">Nucleus</location>
    </subcellularLocation>
</comment>
<dbReference type="InterPro" id="IPR003613">
    <property type="entry name" value="Ubox_domain"/>
</dbReference>
<evidence type="ECO:0000256" key="5">
    <source>
        <dbReference type="ARBA" id="ARBA00023242"/>
    </source>
</evidence>
<gene>
    <name evidence="10" type="ORF">RNJ44_01002</name>
</gene>
<dbReference type="PANTHER" id="PTHR15439:SF0">
    <property type="entry name" value="CELL DIVISION CYCLE AND APOPTOSIS REGULATOR PROTEIN 1-RELATED"/>
    <property type="match status" value="1"/>
</dbReference>
<dbReference type="InterPro" id="IPR014891">
    <property type="entry name" value="DWNN_domain"/>
</dbReference>
<evidence type="ECO:0000313" key="11">
    <source>
        <dbReference type="Proteomes" id="UP001623330"/>
    </source>
</evidence>
<dbReference type="Proteomes" id="UP001623330">
    <property type="component" value="Unassembled WGS sequence"/>
</dbReference>
<dbReference type="SMART" id="SM00343">
    <property type="entry name" value="ZnF_C2HC"/>
    <property type="match status" value="1"/>
</dbReference>
<feature type="compositionally biased region" description="Pro residues" evidence="7">
    <location>
        <begin position="418"/>
        <end position="441"/>
    </location>
</feature>
<dbReference type="CDD" id="cd16620">
    <property type="entry name" value="vRING-HC-C4C4_RBBP6"/>
    <property type="match status" value="1"/>
</dbReference>
<dbReference type="Pfam" id="PF08783">
    <property type="entry name" value="DWNN"/>
    <property type="match status" value="1"/>
</dbReference>
<dbReference type="InterPro" id="IPR036875">
    <property type="entry name" value="Znf_CCHC_sf"/>
</dbReference>